<gene>
    <name evidence="1" type="ORF">G0Q07_18850</name>
</gene>
<evidence type="ECO:0000313" key="2">
    <source>
        <dbReference type="Proteomes" id="UP000474630"/>
    </source>
</evidence>
<protein>
    <submittedName>
        <fullName evidence="1">Uncharacterized protein</fullName>
    </submittedName>
</protein>
<dbReference type="KEGG" id="drc:G0Q07_18850"/>
<dbReference type="EMBL" id="CP048409">
    <property type="protein sequence ID" value="QIA09636.1"/>
    <property type="molecule type" value="Genomic_DNA"/>
</dbReference>
<accession>A0A6C0RHY2</accession>
<name>A0A6C0RHY2_9BACT</name>
<sequence length="134" mass="15163">MAGKNTLIGHMYNWQNALVLFLVRKSYEKNCYGSTGWSNCLPVIKPHPLAVAICLPTGNVSPQKEKQLQSSFTGFNVMRLFFYACSLLHWGLSTKCGVKLIIQLSSSITSSPAHEEELSYFQQQTIRLIQKLFF</sequence>
<dbReference type="RefSeq" id="WP_163348606.1">
    <property type="nucleotide sequence ID" value="NZ_CP048409.1"/>
</dbReference>
<dbReference type="AlphaFoldDB" id="A0A6C0RHY2"/>
<dbReference type="Proteomes" id="UP000474630">
    <property type="component" value="Chromosome"/>
</dbReference>
<keyword evidence="2" id="KW-1185">Reference proteome</keyword>
<reference evidence="1 2" key="1">
    <citation type="submission" date="2020-02" db="EMBL/GenBank/DDBJ databases">
        <title>Genome sequencing for Draconibacterium sp. strain M1.</title>
        <authorList>
            <person name="Park S.-J."/>
        </authorList>
    </citation>
    <scope>NUCLEOTIDE SEQUENCE [LARGE SCALE GENOMIC DNA]</scope>
    <source>
        <strain evidence="1 2">M1</strain>
    </source>
</reference>
<evidence type="ECO:0000313" key="1">
    <source>
        <dbReference type="EMBL" id="QIA09636.1"/>
    </source>
</evidence>
<proteinExistence type="predicted"/>
<organism evidence="1 2">
    <name type="scientific">Draconibacterium halophilum</name>
    <dbReference type="NCBI Taxonomy" id="2706887"/>
    <lineage>
        <taxon>Bacteria</taxon>
        <taxon>Pseudomonadati</taxon>
        <taxon>Bacteroidota</taxon>
        <taxon>Bacteroidia</taxon>
        <taxon>Marinilabiliales</taxon>
        <taxon>Prolixibacteraceae</taxon>
        <taxon>Draconibacterium</taxon>
    </lineage>
</organism>